<dbReference type="GeneID" id="94196429"/>
<feature type="compositionally biased region" description="Polar residues" evidence="1">
    <location>
        <begin position="77"/>
        <end position="104"/>
    </location>
</feature>
<keyword evidence="3" id="KW-1185">Reference proteome</keyword>
<name>A0AAV4LXP3_BABCB</name>
<comment type="caution">
    <text evidence="2">The sequence shown here is derived from an EMBL/GenBank/DDBJ whole genome shotgun (WGS) entry which is preliminary data.</text>
</comment>
<dbReference type="AlphaFoldDB" id="A0AAV4LXP3"/>
<sequence length="385" mass="43905">MSDAIPHPARARRAEPSASRPGWRTSRAAAPSAAPAAPPRSPATASPRQSRPLTSSASNRASRPLLTTLTHGRCGNRASSARYSRTWSPSLDGSETSKQYTTPEGRSLSAAYCDTFKPIPPTYRELLVRVRLRLLAPQQPGRVDQLPLVDEVVRPVLHARHVDGLCGEVVVRDLHLPLRPPRRRRRPLLPLEPEHVRDEPQRARLLRLQVDAGDLGHRLLAQRLEERALPHVDVSHDGHYRLRVVDDRQLPELRRELAVQVKVRLGAGVQLVQLQYERLRQCERLPALLDAPDLRVERVRPRDNVRFERLQLLHELVEGRLDPRGVVQLVYRGHEHLVLERVYVPEELLVERDDVLDLVRDAVRVPVHLDFDFPHDALLRVFPRR</sequence>
<evidence type="ECO:0000313" key="3">
    <source>
        <dbReference type="Proteomes" id="UP001497744"/>
    </source>
</evidence>
<gene>
    <name evidence="2" type="ORF">BcabD6B2_43830</name>
</gene>
<organism evidence="2 3">
    <name type="scientific">Babesia caballi</name>
    <dbReference type="NCBI Taxonomy" id="5871"/>
    <lineage>
        <taxon>Eukaryota</taxon>
        <taxon>Sar</taxon>
        <taxon>Alveolata</taxon>
        <taxon>Apicomplexa</taxon>
        <taxon>Aconoidasida</taxon>
        <taxon>Piroplasmida</taxon>
        <taxon>Babesiidae</taxon>
        <taxon>Babesia</taxon>
    </lineage>
</organism>
<evidence type="ECO:0000256" key="1">
    <source>
        <dbReference type="SAM" id="MobiDB-lite"/>
    </source>
</evidence>
<evidence type="ECO:0000313" key="2">
    <source>
        <dbReference type="EMBL" id="GIX64948.1"/>
    </source>
</evidence>
<feature type="compositionally biased region" description="Low complexity" evidence="1">
    <location>
        <begin position="42"/>
        <end position="52"/>
    </location>
</feature>
<feature type="compositionally biased region" description="Low complexity" evidence="1">
    <location>
        <begin position="16"/>
        <end position="35"/>
    </location>
</feature>
<dbReference type="RefSeq" id="XP_067717017.1">
    <property type="nucleotide sequence ID" value="XM_067860916.1"/>
</dbReference>
<accession>A0AAV4LXP3</accession>
<dbReference type="Proteomes" id="UP001497744">
    <property type="component" value="Unassembled WGS sequence"/>
</dbReference>
<proteinExistence type="predicted"/>
<dbReference type="EMBL" id="BPLF01000004">
    <property type="protein sequence ID" value="GIX64948.1"/>
    <property type="molecule type" value="Genomic_DNA"/>
</dbReference>
<feature type="region of interest" description="Disordered" evidence="1">
    <location>
        <begin position="1"/>
        <end position="104"/>
    </location>
</feature>
<feature type="compositionally biased region" description="Polar residues" evidence="1">
    <location>
        <begin position="53"/>
        <end position="70"/>
    </location>
</feature>
<reference evidence="2 3" key="1">
    <citation type="submission" date="2021-06" db="EMBL/GenBank/DDBJ databases">
        <title>Genome sequence of Babesia caballi.</title>
        <authorList>
            <person name="Yamagishi J."/>
            <person name="Kidaka T."/>
            <person name="Ochi A."/>
        </authorList>
    </citation>
    <scope>NUCLEOTIDE SEQUENCE [LARGE SCALE GENOMIC DNA]</scope>
    <source>
        <strain evidence="2">USDA-D6B2</strain>
    </source>
</reference>
<protein>
    <submittedName>
        <fullName evidence="2">Uncharacterized protein</fullName>
    </submittedName>
</protein>